<evidence type="ECO:0000256" key="1">
    <source>
        <dbReference type="ARBA" id="ARBA00023002"/>
    </source>
</evidence>
<organism evidence="5 6">
    <name type="scientific">Sphaerisporangium aureirubrum</name>
    <dbReference type="NCBI Taxonomy" id="1544736"/>
    <lineage>
        <taxon>Bacteria</taxon>
        <taxon>Bacillati</taxon>
        <taxon>Actinomycetota</taxon>
        <taxon>Actinomycetes</taxon>
        <taxon>Streptosporangiales</taxon>
        <taxon>Streptosporangiaceae</taxon>
        <taxon>Sphaerisporangium</taxon>
    </lineage>
</organism>
<dbReference type="InterPro" id="IPR036250">
    <property type="entry name" value="AcylCo_DH-like_C"/>
</dbReference>
<proteinExistence type="inferred from homology"/>
<dbReference type="PIRSF" id="PIRSF016578">
    <property type="entry name" value="HsaA"/>
    <property type="match status" value="1"/>
</dbReference>
<dbReference type="InterPro" id="IPR046373">
    <property type="entry name" value="Acyl-CoA_Oxase/DH_mid-dom_sf"/>
</dbReference>
<evidence type="ECO:0000256" key="2">
    <source>
        <dbReference type="ARBA" id="ARBA00049661"/>
    </source>
</evidence>
<sequence>MVLTTDVPTREQLVGRASELVPLLRKNAAWSEENRRIHQESIDALADAGIFKLRTPARYGGYEADTRTLVEVAAELGRGDGSTAWVASVYWIPTFMACLFPDEVQDEVFSTPDVRVCGTLSPSAMATPVDGGIVVNGKWGFISGAHHAHWQEIIAVLVPPEGEPMPVMALVPISELAVIDDWHTSGLKGTGSVSTAAQNLFVPSARVIPLPAILMGQYASKINANSPIYRAPLLPVASASSVGTMLGLARAAKDTFFERLPNRKITYTGYGSQAEAPITHLQVAEAAAKLDQAEFHALRLATTVDTKAVDGSEWTLEQRVKARADMGQVVKLAKESVEILASASGGSSIYSDVPIQRIARDIQAVNLHALMHPETNAELYGRVLCGLGPDTLYI</sequence>
<feature type="domain" description="Acyl-CoA dehydrogenase C-terminal" evidence="4">
    <location>
        <begin position="243"/>
        <end position="372"/>
    </location>
</feature>
<dbReference type="SUPFAM" id="SSF56645">
    <property type="entry name" value="Acyl-CoA dehydrogenase NM domain-like"/>
    <property type="match status" value="1"/>
</dbReference>
<dbReference type="Gene3D" id="1.10.540.10">
    <property type="entry name" value="Acyl-CoA dehydrogenase/oxidase, N-terminal domain"/>
    <property type="match status" value="1"/>
</dbReference>
<dbReference type="RefSeq" id="WP_380750463.1">
    <property type="nucleotide sequence ID" value="NZ_JBHSRF010000012.1"/>
</dbReference>
<dbReference type="InterPro" id="IPR037069">
    <property type="entry name" value="AcylCoA_DH/ox_N_sf"/>
</dbReference>
<protein>
    <submittedName>
        <fullName evidence="5">Acyl-CoA dehydrogenase family protein</fullName>
    </submittedName>
</protein>
<dbReference type="Proteomes" id="UP001596137">
    <property type="component" value="Unassembled WGS sequence"/>
</dbReference>
<dbReference type="PANTHER" id="PTHR48083">
    <property type="entry name" value="MEDIUM-CHAIN SPECIFIC ACYL-COA DEHYDROGENASE, MITOCHONDRIAL-RELATED"/>
    <property type="match status" value="1"/>
</dbReference>
<dbReference type="InterPro" id="IPR013786">
    <property type="entry name" value="AcylCoA_DH/ox_N"/>
</dbReference>
<evidence type="ECO:0000259" key="4">
    <source>
        <dbReference type="Pfam" id="PF08028"/>
    </source>
</evidence>
<dbReference type="Gene3D" id="1.20.140.10">
    <property type="entry name" value="Butyryl-CoA Dehydrogenase, subunit A, domain 3"/>
    <property type="match status" value="1"/>
</dbReference>
<evidence type="ECO:0000313" key="6">
    <source>
        <dbReference type="Proteomes" id="UP001596137"/>
    </source>
</evidence>
<accession>A0ABW1NEM4</accession>
<keyword evidence="1" id="KW-0560">Oxidoreductase</keyword>
<dbReference type="InterPro" id="IPR013107">
    <property type="entry name" value="Acyl-CoA_DH_C"/>
</dbReference>
<dbReference type="InterPro" id="IPR009100">
    <property type="entry name" value="AcylCoA_DH/oxidase_NM_dom_sf"/>
</dbReference>
<dbReference type="PANTHER" id="PTHR48083:SF19">
    <property type="entry name" value="FLAVIN-DEPENDENT MONOOXYGENASE, OXYGENASE SUBUNIT HSAA"/>
    <property type="match status" value="1"/>
</dbReference>
<comment type="caution">
    <text evidence="5">The sequence shown here is derived from an EMBL/GenBank/DDBJ whole genome shotgun (WGS) entry which is preliminary data.</text>
</comment>
<dbReference type="Pfam" id="PF08028">
    <property type="entry name" value="Acyl-CoA_dh_2"/>
    <property type="match status" value="1"/>
</dbReference>
<dbReference type="SUPFAM" id="SSF47203">
    <property type="entry name" value="Acyl-CoA dehydrogenase C-terminal domain-like"/>
    <property type="match status" value="1"/>
</dbReference>
<dbReference type="Gene3D" id="2.40.110.10">
    <property type="entry name" value="Butyryl-CoA Dehydrogenase, subunit A, domain 2"/>
    <property type="match status" value="1"/>
</dbReference>
<reference evidence="6" key="1">
    <citation type="journal article" date="2019" name="Int. J. Syst. Evol. Microbiol.">
        <title>The Global Catalogue of Microorganisms (GCM) 10K type strain sequencing project: providing services to taxonomists for standard genome sequencing and annotation.</title>
        <authorList>
            <consortium name="The Broad Institute Genomics Platform"/>
            <consortium name="The Broad Institute Genome Sequencing Center for Infectious Disease"/>
            <person name="Wu L."/>
            <person name="Ma J."/>
        </authorList>
    </citation>
    <scope>NUCLEOTIDE SEQUENCE [LARGE SCALE GENOMIC DNA]</scope>
    <source>
        <strain evidence="6">JCM 30346</strain>
    </source>
</reference>
<dbReference type="InterPro" id="IPR050741">
    <property type="entry name" value="Acyl-CoA_dehydrogenase"/>
</dbReference>
<evidence type="ECO:0000313" key="5">
    <source>
        <dbReference type="EMBL" id="MFC6081795.1"/>
    </source>
</evidence>
<comment type="similarity">
    <text evidence="2">Belongs to the HpaH/HsaA monooxygenase family.</text>
</comment>
<name>A0ABW1NEM4_9ACTN</name>
<keyword evidence="6" id="KW-1185">Reference proteome</keyword>
<gene>
    <name evidence="5" type="ORF">ACFP1K_11565</name>
</gene>
<dbReference type="EMBL" id="JBHSRF010000012">
    <property type="protein sequence ID" value="MFC6081795.1"/>
    <property type="molecule type" value="Genomic_DNA"/>
</dbReference>
<evidence type="ECO:0000259" key="3">
    <source>
        <dbReference type="Pfam" id="PF02771"/>
    </source>
</evidence>
<dbReference type="Pfam" id="PF02771">
    <property type="entry name" value="Acyl-CoA_dh_N"/>
    <property type="match status" value="1"/>
</dbReference>
<feature type="domain" description="Acyl-CoA dehydrogenase/oxidase N-terminal" evidence="3">
    <location>
        <begin position="27"/>
        <end position="89"/>
    </location>
</feature>